<evidence type="ECO:0000259" key="1">
    <source>
        <dbReference type="Pfam" id="PF00483"/>
    </source>
</evidence>
<name>A0A2T0B5S2_9CLOT</name>
<dbReference type="Proteomes" id="UP000239706">
    <property type="component" value="Unassembled WGS sequence"/>
</dbReference>
<keyword evidence="2" id="KW-0808">Transferase</keyword>
<accession>A0A2T0B5S2</accession>
<proteinExistence type="predicted"/>
<dbReference type="InterPro" id="IPR029044">
    <property type="entry name" value="Nucleotide-diphossugar_trans"/>
</dbReference>
<evidence type="ECO:0000313" key="3">
    <source>
        <dbReference type="Proteomes" id="UP000239706"/>
    </source>
</evidence>
<evidence type="ECO:0000313" key="2">
    <source>
        <dbReference type="EMBL" id="PRR79153.1"/>
    </source>
</evidence>
<keyword evidence="3" id="KW-1185">Reference proteome</keyword>
<gene>
    <name evidence="2" type="ORF">CLLI_09980</name>
</gene>
<organism evidence="2 3">
    <name type="scientific">Clostridium liquoris</name>
    <dbReference type="NCBI Taxonomy" id="1289519"/>
    <lineage>
        <taxon>Bacteria</taxon>
        <taxon>Bacillati</taxon>
        <taxon>Bacillota</taxon>
        <taxon>Clostridia</taxon>
        <taxon>Eubacteriales</taxon>
        <taxon>Clostridiaceae</taxon>
        <taxon>Clostridium</taxon>
    </lineage>
</organism>
<sequence>MVKPTLVIMAAGMGSRYGGLKQIDPVGPSGEIIMDYSIYDAMKAGFGKVVFIIKKEIEDAFRETIGNRISKIVDTAYVYQEVYKVPSNFEVPQDRIKPWGTAHAVLCCKDVVNTPFAVINADDFYGSTSFEEIGKFLSEVKDDREFYNYAMVGFQLENTLTEHGTVARGVCNVDNENYLVNITERTKIKKFEDAAKYTEDGESWIDIPKGSTVSMNTWGFTPSIFEELEEGFSKFLEGNKENILKSEYFLPSVVDNLIAEGKAKVKVMTSKEQWYGVTYREDKPNINKAINDLINSGVYPEKLWD</sequence>
<comment type="caution">
    <text evidence="2">The sequence shown here is derived from an EMBL/GenBank/DDBJ whole genome shotgun (WGS) entry which is preliminary data.</text>
</comment>
<dbReference type="EMBL" id="PVXO01000030">
    <property type="protein sequence ID" value="PRR79153.1"/>
    <property type="molecule type" value="Genomic_DNA"/>
</dbReference>
<dbReference type="InterPro" id="IPR005835">
    <property type="entry name" value="NTP_transferase_dom"/>
</dbReference>
<dbReference type="SUPFAM" id="SSF53448">
    <property type="entry name" value="Nucleotide-diphospho-sugar transferases"/>
    <property type="match status" value="1"/>
</dbReference>
<reference evidence="2 3" key="1">
    <citation type="submission" date="2018-03" db="EMBL/GenBank/DDBJ databases">
        <title>Genome sequence of Clostridium liquoris DSM 100320.</title>
        <authorList>
            <person name="Poehlein A."/>
            <person name="Daniel R."/>
        </authorList>
    </citation>
    <scope>NUCLEOTIDE SEQUENCE [LARGE SCALE GENOMIC DNA]</scope>
    <source>
        <strain evidence="2 3">DSM 100320</strain>
    </source>
</reference>
<dbReference type="Gene3D" id="3.90.550.10">
    <property type="entry name" value="Spore Coat Polysaccharide Biosynthesis Protein SpsA, Chain A"/>
    <property type="match status" value="1"/>
</dbReference>
<protein>
    <submittedName>
        <fullName evidence="2">Nucleotidyl transferase</fullName>
    </submittedName>
</protein>
<feature type="domain" description="Nucleotidyl transferase" evidence="1">
    <location>
        <begin position="7"/>
        <end position="275"/>
    </location>
</feature>
<dbReference type="GO" id="GO:0016740">
    <property type="term" value="F:transferase activity"/>
    <property type="evidence" value="ECO:0007669"/>
    <property type="project" value="UniProtKB-KW"/>
</dbReference>
<dbReference type="Pfam" id="PF00483">
    <property type="entry name" value="NTP_transferase"/>
    <property type="match status" value="1"/>
</dbReference>
<dbReference type="RefSeq" id="WP_106063143.1">
    <property type="nucleotide sequence ID" value="NZ_PVXO01000030.1"/>
</dbReference>
<dbReference type="OrthoDB" id="9779926at2"/>
<dbReference type="AlphaFoldDB" id="A0A2T0B5S2"/>